<dbReference type="InterPro" id="IPR012341">
    <property type="entry name" value="6hp_glycosidase-like_sf"/>
</dbReference>
<dbReference type="RefSeq" id="WP_147154234.1">
    <property type="nucleotide sequence ID" value="NZ_BKAJ01000112.1"/>
</dbReference>
<sequence length="601" mass="66445">MPAAIEDYALIGDCETSALVGRDGSIDWLCWPTFDSAACFSALLGDENNGRWIICPSDEVVLTSRHYRRDTLVLETAFETAEGSATLIDFMPPRGDASHVVRIVRGDRGRVRFRTQVILRFGFGLDIPWVRRDDKGALLAICGSDMTVMRTPVDLRGKDMTTVADFEVSEGDSVPFVMSYGPSHLALPASIDAMDALSDTEAFWIDWSARSNYRGQSRDLIMRSLITLKALTFAPTGGMVAAPTTSLPEKLGGTRNWDYRFCWLRDATCTLLAFQNSGYTDEALAWYRWLLRSVAGTPASMQIMYGIAGARRLPEWQADWLAGYEGAKPVRIGNAAHEQLQLDVYGELLDSFYQARVAGLSLDDGTWAVECQVLKHLSEIWGRADSGIWERRGPPQHYVSSKVMSWVAFDRGIKSAEKFGLKAPLNEWRTVRDKIHEDVCTNGFDPGLNAFTVSYGTAFLDASILLMPVVGFLPANDPRVIGTLKAVERHLLVDGFVMRHDRRDPHYGGEHSVEGAFLACSLWLADAWLLAGDIDKARRLFDRVVGVANDVGLLAEEYDVGAARQVGNFPQALTHIALINTAQNLAEANRQTVATQRAHAG</sequence>
<dbReference type="AlphaFoldDB" id="A0A512NIV3"/>
<dbReference type="InterPro" id="IPR008928">
    <property type="entry name" value="6-hairpin_glycosidase_sf"/>
</dbReference>
<dbReference type="Pfam" id="PF00723">
    <property type="entry name" value="Glyco_hydro_15"/>
    <property type="match status" value="1"/>
</dbReference>
<dbReference type="OrthoDB" id="3902805at2"/>
<dbReference type="EMBL" id="BKAJ01000112">
    <property type="protein sequence ID" value="GEP58845.1"/>
    <property type="molecule type" value="Genomic_DNA"/>
</dbReference>
<keyword evidence="4" id="KW-1185">Reference proteome</keyword>
<name>A0A512NIV3_9HYPH</name>
<dbReference type="PANTHER" id="PTHR31616">
    <property type="entry name" value="TREHALASE"/>
    <property type="match status" value="1"/>
</dbReference>
<dbReference type="InterPro" id="IPR045582">
    <property type="entry name" value="Trehalase-like_N"/>
</dbReference>
<evidence type="ECO:0000259" key="2">
    <source>
        <dbReference type="Pfam" id="PF19291"/>
    </source>
</evidence>
<feature type="domain" description="GH15-like" evidence="1">
    <location>
        <begin position="216"/>
        <end position="582"/>
    </location>
</feature>
<protein>
    <submittedName>
        <fullName evidence="3">Glucoamylase</fullName>
    </submittedName>
</protein>
<dbReference type="GO" id="GO:0004553">
    <property type="term" value="F:hydrolase activity, hydrolyzing O-glycosyl compounds"/>
    <property type="evidence" value="ECO:0007669"/>
    <property type="project" value="UniProtKB-ARBA"/>
</dbReference>
<dbReference type="Gene3D" id="1.50.10.10">
    <property type="match status" value="1"/>
</dbReference>
<evidence type="ECO:0000313" key="4">
    <source>
        <dbReference type="Proteomes" id="UP000321058"/>
    </source>
</evidence>
<dbReference type="GO" id="GO:0005975">
    <property type="term" value="P:carbohydrate metabolic process"/>
    <property type="evidence" value="ECO:0007669"/>
    <property type="project" value="InterPro"/>
</dbReference>
<feature type="domain" description="Trehalase-like N-terminal" evidence="2">
    <location>
        <begin position="3"/>
        <end position="112"/>
    </location>
</feature>
<proteinExistence type="predicted"/>
<dbReference type="Pfam" id="PF19291">
    <property type="entry name" value="TREH_N"/>
    <property type="match status" value="1"/>
</dbReference>
<evidence type="ECO:0000313" key="3">
    <source>
        <dbReference type="EMBL" id="GEP58845.1"/>
    </source>
</evidence>
<dbReference type="InterPro" id="IPR011613">
    <property type="entry name" value="GH15-like"/>
</dbReference>
<organism evidence="3 4">
    <name type="scientific">Reyranella soli</name>
    <dbReference type="NCBI Taxonomy" id="1230389"/>
    <lineage>
        <taxon>Bacteria</taxon>
        <taxon>Pseudomonadati</taxon>
        <taxon>Pseudomonadota</taxon>
        <taxon>Alphaproteobacteria</taxon>
        <taxon>Hyphomicrobiales</taxon>
        <taxon>Reyranellaceae</taxon>
        <taxon>Reyranella</taxon>
    </lineage>
</organism>
<accession>A0A512NIV3</accession>
<dbReference type="Proteomes" id="UP000321058">
    <property type="component" value="Unassembled WGS sequence"/>
</dbReference>
<comment type="caution">
    <text evidence="3">The sequence shown here is derived from an EMBL/GenBank/DDBJ whole genome shotgun (WGS) entry which is preliminary data.</text>
</comment>
<evidence type="ECO:0000259" key="1">
    <source>
        <dbReference type="Pfam" id="PF00723"/>
    </source>
</evidence>
<dbReference type="PANTHER" id="PTHR31616:SF0">
    <property type="entry name" value="GLUCAN 1,4-ALPHA-GLUCOSIDASE"/>
    <property type="match status" value="1"/>
</dbReference>
<reference evidence="3 4" key="1">
    <citation type="submission" date="2019-07" db="EMBL/GenBank/DDBJ databases">
        <title>Whole genome shotgun sequence of Reyranella soli NBRC 108950.</title>
        <authorList>
            <person name="Hosoyama A."/>
            <person name="Uohara A."/>
            <person name="Ohji S."/>
            <person name="Ichikawa N."/>
        </authorList>
    </citation>
    <scope>NUCLEOTIDE SEQUENCE [LARGE SCALE GENOMIC DNA]</scope>
    <source>
        <strain evidence="3 4">NBRC 108950</strain>
    </source>
</reference>
<gene>
    <name evidence="3" type="ORF">RSO01_60110</name>
</gene>
<dbReference type="SUPFAM" id="SSF48208">
    <property type="entry name" value="Six-hairpin glycosidases"/>
    <property type="match status" value="1"/>
</dbReference>